<dbReference type="Gene3D" id="1.10.10.10">
    <property type="entry name" value="Winged helix-like DNA-binding domain superfamily/Winged helix DNA-binding domain"/>
    <property type="match status" value="1"/>
</dbReference>
<dbReference type="SUPFAM" id="SSF46785">
    <property type="entry name" value="Winged helix' DNA-binding domain"/>
    <property type="match status" value="1"/>
</dbReference>
<sequence length="129" mass="14805">MINKQSELSRWYIDYREVSAQLSRICRGYGLGLDKLLFLEQLTINGTQLPGQLAETFKMSHPGITRKLNLLQERNLVKKIRGERQDLRLVDIAITADGQKVYEQIIAEVTADKLDERMLTNLTSVNQVD</sequence>
<evidence type="ECO:0000313" key="3">
    <source>
        <dbReference type="Proteomes" id="UP000199749"/>
    </source>
</evidence>
<dbReference type="GO" id="GO:0003700">
    <property type="term" value="F:DNA-binding transcription factor activity"/>
    <property type="evidence" value="ECO:0007669"/>
    <property type="project" value="InterPro"/>
</dbReference>
<dbReference type="RefSeq" id="WP_089557132.1">
    <property type="nucleotide sequence ID" value="NZ_CP022474.1"/>
</dbReference>
<dbReference type="EMBL" id="CP022474">
    <property type="protein sequence ID" value="ASN60811.1"/>
    <property type="molecule type" value="Genomic_DNA"/>
</dbReference>
<dbReference type="Proteomes" id="UP000199749">
    <property type="component" value="Chromosome"/>
</dbReference>
<feature type="domain" description="HTH marR-type" evidence="1">
    <location>
        <begin position="1"/>
        <end position="129"/>
    </location>
</feature>
<dbReference type="InterPro" id="IPR036390">
    <property type="entry name" value="WH_DNA-bd_sf"/>
</dbReference>
<dbReference type="InterPro" id="IPR036388">
    <property type="entry name" value="WH-like_DNA-bd_sf"/>
</dbReference>
<accession>A0AAC9Y1X2</accession>
<dbReference type="InterPro" id="IPR000835">
    <property type="entry name" value="HTH_MarR-typ"/>
</dbReference>
<organism evidence="2 3">
    <name type="scientific">Latilactobacillus curvatus</name>
    <name type="common">Lactobacillus curvatus</name>
    <dbReference type="NCBI Taxonomy" id="28038"/>
    <lineage>
        <taxon>Bacteria</taxon>
        <taxon>Bacillati</taxon>
        <taxon>Bacillota</taxon>
        <taxon>Bacilli</taxon>
        <taxon>Lactobacillales</taxon>
        <taxon>Lactobacillaceae</taxon>
        <taxon>Latilactobacillus</taxon>
    </lineage>
</organism>
<dbReference type="SMART" id="SM00347">
    <property type="entry name" value="HTH_MARR"/>
    <property type="match status" value="1"/>
</dbReference>
<dbReference type="PROSITE" id="PS50995">
    <property type="entry name" value="HTH_MARR_2"/>
    <property type="match status" value="1"/>
</dbReference>
<dbReference type="Pfam" id="PF12802">
    <property type="entry name" value="MarR_2"/>
    <property type="match status" value="1"/>
</dbReference>
<evidence type="ECO:0000259" key="1">
    <source>
        <dbReference type="PROSITE" id="PS50995"/>
    </source>
</evidence>
<evidence type="ECO:0000313" key="2">
    <source>
        <dbReference type="EMBL" id="ASN60811.1"/>
    </source>
</evidence>
<proteinExistence type="predicted"/>
<gene>
    <name evidence="2" type="ORF">CG419_09380</name>
</gene>
<reference evidence="2 3" key="1">
    <citation type="submission" date="2017-07" db="EMBL/GenBank/DDBJ databases">
        <title>Lactobacillus curvatus MRS6 whole genome.</title>
        <authorList>
            <person name="Jans C."/>
            <person name="Lagler S."/>
            <person name="Lacroix C."/>
            <person name="Meile L."/>
            <person name="Stevens M.J.A."/>
        </authorList>
    </citation>
    <scope>NUCLEOTIDE SEQUENCE [LARGE SCALE GENOMIC DNA]</scope>
    <source>
        <strain evidence="2 3">MRS6</strain>
    </source>
</reference>
<protein>
    <recommendedName>
        <fullName evidence="1">HTH marR-type domain-containing protein</fullName>
    </recommendedName>
</protein>
<name>A0AAC9Y1X2_LATCU</name>
<dbReference type="AlphaFoldDB" id="A0AAC9Y1X2"/>